<dbReference type="Proteomes" id="UP000015106">
    <property type="component" value="Chromosome 2"/>
</dbReference>
<proteinExistence type="predicted"/>
<evidence type="ECO:0000313" key="3">
    <source>
        <dbReference type="Proteomes" id="UP000015106"/>
    </source>
</evidence>
<evidence type="ECO:0000313" key="2">
    <source>
        <dbReference type="EnsemblPlants" id="TuG1812G0200002277.01.T01.cds334212"/>
    </source>
</evidence>
<dbReference type="Pfam" id="PF04043">
    <property type="entry name" value="PMEI"/>
    <property type="match status" value="1"/>
</dbReference>
<accession>A0A8R7TG35</accession>
<reference evidence="2" key="2">
    <citation type="submission" date="2018-03" db="EMBL/GenBank/DDBJ databases">
        <title>The Triticum urartu genome reveals the dynamic nature of wheat genome evolution.</title>
        <authorList>
            <person name="Ling H."/>
            <person name="Ma B."/>
            <person name="Shi X."/>
            <person name="Liu H."/>
            <person name="Dong L."/>
            <person name="Sun H."/>
            <person name="Cao Y."/>
            <person name="Gao Q."/>
            <person name="Zheng S."/>
            <person name="Li Y."/>
            <person name="Yu Y."/>
            <person name="Du H."/>
            <person name="Qi M."/>
            <person name="Li Y."/>
            <person name="Yu H."/>
            <person name="Cui Y."/>
            <person name="Wang N."/>
            <person name="Chen C."/>
            <person name="Wu H."/>
            <person name="Zhao Y."/>
            <person name="Zhang J."/>
            <person name="Li Y."/>
            <person name="Zhou W."/>
            <person name="Zhang B."/>
            <person name="Hu W."/>
            <person name="Eijk M."/>
            <person name="Tang J."/>
            <person name="Witsenboer H."/>
            <person name="Zhao S."/>
            <person name="Li Z."/>
            <person name="Zhang A."/>
            <person name="Wang D."/>
            <person name="Liang C."/>
        </authorList>
    </citation>
    <scope>NUCLEOTIDE SEQUENCE [LARGE SCALE GENOMIC DNA]</scope>
    <source>
        <strain evidence="2">cv. G1812</strain>
    </source>
</reference>
<dbReference type="AlphaFoldDB" id="A0A8R7TG35"/>
<organism evidence="2 3">
    <name type="scientific">Triticum urartu</name>
    <name type="common">Red wild einkorn</name>
    <name type="synonym">Crithodium urartu</name>
    <dbReference type="NCBI Taxonomy" id="4572"/>
    <lineage>
        <taxon>Eukaryota</taxon>
        <taxon>Viridiplantae</taxon>
        <taxon>Streptophyta</taxon>
        <taxon>Embryophyta</taxon>
        <taxon>Tracheophyta</taxon>
        <taxon>Spermatophyta</taxon>
        <taxon>Magnoliopsida</taxon>
        <taxon>Liliopsida</taxon>
        <taxon>Poales</taxon>
        <taxon>Poaceae</taxon>
        <taxon>BOP clade</taxon>
        <taxon>Pooideae</taxon>
        <taxon>Triticodae</taxon>
        <taxon>Triticeae</taxon>
        <taxon>Triticinae</taxon>
        <taxon>Triticum</taxon>
    </lineage>
</organism>
<dbReference type="GO" id="GO:0004857">
    <property type="term" value="F:enzyme inhibitor activity"/>
    <property type="evidence" value="ECO:0007669"/>
    <property type="project" value="InterPro"/>
</dbReference>
<dbReference type="Gramene" id="TuG1812G0200002277.01.T01">
    <property type="protein sequence ID" value="TuG1812G0200002277.01.T01.cds334212"/>
    <property type="gene ID" value="TuG1812G0200002277.01"/>
</dbReference>
<dbReference type="SUPFAM" id="SSF101148">
    <property type="entry name" value="Plant invertase/pectin methylesterase inhibitor"/>
    <property type="match status" value="1"/>
</dbReference>
<dbReference type="Gene3D" id="1.20.140.40">
    <property type="entry name" value="Invertase/pectin methylesterase inhibitor family protein"/>
    <property type="match status" value="1"/>
</dbReference>
<feature type="domain" description="Pectinesterase inhibitor" evidence="1">
    <location>
        <begin position="11"/>
        <end position="102"/>
    </location>
</feature>
<reference evidence="3" key="1">
    <citation type="journal article" date="2013" name="Nature">
        <title>Draft genome of the wheat A-genome progenitor Triticum urartu.</title>
        <authorList>
            <person name="Ling H.Q."/>
            <person name="Zhao S."/>
            <person name="Liu D."/>
            <person name="Wang J."/>
            <person name="Sun H."/>
            <person name="Zhang C."/>
            <person name="Fan H."/>
            <person name="Li D."/>
            <person name="Dong L."/>
            <person name="Tao Y."/>
            <person name="Gao C."/>
            <person name="Wu H."/>
            <person name="Li Y."/>
            <person name="Cui Y."/>
            <person name="Guo X."/>
            <person name="Zheng S."/>
            <person name="Wang B."/>
            <person name="Yu K."/>
            <person name="Liang Q."/>
            <person name="Yang W."/>
            <person name="Lou X."/>
            <person name="Chen J."/>
            <person name="Feng M."/>
            <person name="Jian J."/>
            <person name="Zhang X."/>
            <person name="Luo G."/>
            <person name="Jiang Y."/>
            <person name="Liu J."/>
            <person name="Wang Z."/>
            <person name="Sha Y."/>
            <person name="Zhang B."/>
            <person name="Wu H."/>
            <person name="Tang D."/>
            <person name="Shen Q."/>
            <person name="Xue P."/>
            <person name="Zou S."/>
            <person name="Wang X."/>
            <person name="Liu X."/>
            <person name="Wang F."/>
            <person name="Yang Y."/>
            <person name="An X."/>
            <person name="Dong Z."/>
            <person name="Zhang K."/>
            <person name="Zhang X."/>
            <person name="Luo M.C."/>
            <person name="Dvorak J."/>
            <person name="Tong Y."/>
            <person name="Wang J."/>
            <person name="Yang H."/>
            <person name="Li Z."/>
            <person name="Wang D."/>
            <person name="Zhang A."/>
            <person name="Wang J."/>
        </authorList>
    </citation>
    <scope>NUCLEOTIDE SEQUENCE</scope>
    <source>
        <strain evidence="3">cv. G1812</strain>
    </source>
</reference>
<evidence type="ECO:0000259" key="1">
    <source>
        <dbReference type="Pfam" id="PF04043"/>
    </source>
</evidence>
<reference evidence="2" key="3">
    <citation type="submission" date="2022-06" db="UniProtKB">
        <authorList>
            <consortium name="EnsemblPlants"/>
        </authorList>
    </citation>
    <scope>IDENTIFICATION</scope>
</reference>
<dbReference type="InterPro" id="IPR035513">
    <property type="entry name" value="Invertase/methylesterase_inhib"/>
</dbReference>
<protein>
    <recommendedName>
        <fullName evidence="1">Pectinesterase inhibitor domain-containing protein</fullName>
    </recommendedName>
</protein>
<keyword evidence="3" id="KW-1185">Reference proteome</keyword>
<sequence length="103" mass="11514">MLTDMPDLQKKLLTDVVYVVINSTKTKVTTMSVNCSAYLHGKFLSACYHTTIYDCMDLFGTTKEAWTTLWLAPRNCKGSTIQHDMTVLSAAITNQHTCLKGFS</sequence>
<dbReference type="EnsemblPlants" id="TuG1812G0200002277.01.T01">
    <property type="protein sequence ID" value="TuG1812G0200002277.01.T01.cds334212"/>
    <property type="gene ID" value="TuG1812G0200002277.01"/>
</dbReference>
<name>A0A8R7TG35_TRIUA</name>
<dbReference type="InterPro" id="IPR006501">
    <property type="entry name" value="Pectinesterase_inhib_dom"/>
</dbReference>